<protein>
    <submittedName>
        <fullName evidence="1">Uncharacterized protein</fullName>
    </submittedName>
</protein>
<organism evidence="1 2">
    <name type="scientific">Fulvivirga sediminis</name>
    <dbReference type="NCBI Taxonomy" id="2803949"/>
    <lineage>
        <taxon>Bacteria</taxon>
        <taxon>Pseudomonadati</taxon>
        <taxon>Bacteroidota</taxon>
        <taxon>Cytophagia</taxon>
        <taxon>Cytophagales</taxon>
        <taxon>Fulvivirgaceae</taxon>
        <taxon>Fulvivirga</taxon>
    </lineage>
</organism>
<dbReference type="AlphaFoldDB" id="A0A937FE15"/>
<keyword evidence="2" id="KW-1185">Reference proteome</keyword>
<name>A0A937FE15_9BACT</name>
<dbReference type="InterPro" id="IPR029044">
    <property type="entry name" value="Nucleotide-diphossugar_trans"/>
</dbReference>
<dbReference type="EMBL" id="JAESIY010000025">
    <property type="protein sequence ID" value="MBL3659044.1"/>
    <property type="molecule type" value="Genomic_DNA"/>
</dbReference>
<dbReference type="SUPFAM" id="SSF53448">
    <property type="entry name" value="Nucleotide-diphospho-sugar transferases"/>
    <property type="match status" value="1"/>
</dbReference>
<evidence type="ECO:0000313" key="2">
    <source>
        <dbReference type="Proteomes" id="UP000659388"/>
    </source>
</evidence>
<gene>
    <name evidence="1" type="ORF">JL102_23050</name>
</gene>
<proteinExistence type="predicted"/>
<reference evidence="1" key="1">
    <citation type="submission" date="2021-01" db="EMBL/GenBank/DDBJ databases">
        <title>Fulvivirga kasyanovii gen. nov., sp nov., a novel member of the phylum Bacteroidetes isolated from seawater in a mussel farm.</title>
        <authorList>
            <person name="Zhao L.-H."/>
            <person name="Wang Z.-J."/>
        </authorList>
    </citation>
    <scope>NUCLEOTIDE SEQUENCE</scope>
    <source>
        <strain evidence="1">2943</strain>
    </source>
</reference>
<comment type="caution">
    <text evidence="1">The sequence shown here is derived from an EMBL/GenBank/DDBJ whole genome shotgun (WGS) entry which is preliminary data.</text>
</comment>
<dbReference type="Gene3D" id="3.90.550.10">
    <property type="entry name" value="Spore Coat Polysaccharide Biosynthesis Protein SpsA, Chain A"/>
    <property type="match status" value="1"/>
</dbReference>
<dbReference type="Proteomes" id="UP000659388">
    <property type="component" value="Unassembled WGS sequence"/>
</dbReference>
<evidence type="ECO:0000313" key="1">
    <source>
        <dbReference type="EMBL" id="MBL3659044.1"/>
    </source>
</evidence>
<sequence>MLNKLYINQTDSEDDLPEWQTFVKAVSLKKKTAGDVRLILLNNPGDKKVITETWVGIIPIPKPYNKYIFIEELITSEIWIKNHKHCIGIYVFDVSHKNLLIACGIRTPVAVLPLQNHKFINNYNIPNESKSNLLFIGGNAKSARLLKEKSLNYKVRTFNYNNSISKEIAREGLDVVTNLNKDTYHSLLNSSLVIINDIDDLRNLNFIYDCIHYCTPIIISNYSFLKRILGHQYPLYYSYFEEIFLFLEDLNYVKMGIQHLKLLRDMNSKYEKNLIEIMESSAIYQSINETDPDRITFQSYDLSILLFISLQMNEKNLNQILRSIVNQNVSCNCEYIIWNSNPSASEIIAKFHNRYKHKIELKIIDALDSKPSHCIEAMASLVRSSHILFMNNLDVLNEGFIENIWQALLKDSNPLNIEKLTNYEVYYTADRKNDQYCAYLFQTSALKKSLLHSCSEINELRNSSLAFPYIFSKHMNIPIVFLQSKLIEHPKTQPNYE</sequence>
<accession>A0A937FE15</accession>